<sequence length="334" mass="35577">MSRGLCNSELTGKIKRYIDGGPPYVGFIRFHVKSLTKDLLEQNRVGNGTSNIFSTSAVPTAATSGCYGTSAINASVLRHMTILLQVICLYTEGSCNARFRNTGLLKQPFDGQNLPVKPNPSDHLSDACLASGIAVVSTNTTNQHQFQPTKPLLKNSSASSMSAFRINSYLLGKLGAIKLLLKALSTVAGLPRSSGPPITTVDAITSAFSQSNMKTSTTVENTTSLPMSINIADKLANYLTSQANRHLIDSSETDDSLGTLGQLSSDLVVSSGKFSTGSFEQSLIKTSSGLILGSPIVTMVTATAAAIIHRQRQMNAKRYRPGRCVRRSNSLAVL</sequence>
<keyword evidence="3" id="KW-1185">Reference proteome</keyword>
<protein>
    <submittedName>
        <fullName evidence="2">Uncharacterized protein</fullName>
    </submittedName>
</protein>
<feature type="transmembrane region" description="Helical" evidence="1">
    <location>
        <begin position="289"/>
        <end position="308"/>
    </location>
</feature>
<evidence type="ECO:0000313" key="2">
    <source>
        <dbReference type="EMBL" id="VEL08906.1"/>
    </source>
</evidence>
<keyword evidence="1" id="KW-1133">Transmembrane helix</keyword>
<dbReference type="Proteomes" id="UP000784294">
    <property type="component" value="Unassembled WGS sequence"/>
</dbReference>
<reference evidence="2" key="1">
    <citation type="submission" date="2018-11" db="EMBL/GenBank/DDBJ databases">
        <authorList>
            <consortium name="Pathogen Informatics"/>
        </authorList>
    </citation>
    <scope>NUCLEOTIDE SEQUENCE</scope>
</reference>
<organism evidence="2 3">
    <name type="scientific">Protopolystoma xenopodis</name>
    <dbReference type="NCBI Taxonomy" id="117903"/>
    <lineage>
        <taxon>Eukaryota</taxon>
        <taxon>Metazoa</taxon>
        <taxon>Spiralia</taxon>
        <taxon>Lophotrochozoa</taxon>
        <taxon>Platyhelminthes</taxon>
        <taxon>Monogenea</taxon>
        <taxon>Polyopisthocotylea</taxon>
        <taxon>Polystomatidea</taxon>
        <taxon>Polystomatidae</taxon>
        <taxon>Protopolystoma</taxon>
    </lineage>
</organism>
<accession>A0A3S5CC53</accession>
<proteinExistence type="predicted"/>
<comment type="caution">
    <text evidence="2">The sequence shown here is derived from an EMBL/GenBank/DDBJ whole genome shotgun (WGS) entry which is preliminary data.</text>
</comment>
<name>A0A3S5CC53_9PLAT</name>
<keyword evidence="1" id="KW-0472">Membrane</keyword>
<keyword evidence="1" id="KW-0812">Transmembrane</keyword>
<dbReference type="EMBL" id="CAAALY010005017">
    <property type="protein sequence ID" value="VEL08906.1"/>
    <property type="molecule type" value="Genomic_DNA"/>
</dbReference>
<evidence type="ECO:0000256" key="1">
    <source>
        <dbReference type="SAM" id="Phobius"/>
    </source>
</evidence>
<gene>
    <name evidence="2" type="ORF">PXEA_LOCUS2346</name>
</gene>
<evidence type="ECO:0000313" key="3">
    <source>
        <dbReference type="Proteomes" id="UP000784294"/>
    </source>
</evidence>
<dbReference type="AlphaFoldDB" id="A0A3S5CC53"/>